<dbReference type="CDD" id="cd07185">
    <property type="entry name" value="OmpA_C-like"/>
    <property type="match status" value="1"/>
</dbReference>
<feature type="domain" description="OmpA-like" evidence="4">
    <location>
        <begin position="86"/>
        <end position="209"/>
    </location>
</feature>
<dbReference type="InterPro" id="IPR006665">
    <property type="entry name" value="OmpA-like"/>
</dbReference>
<sequence length="236" mass="26243">MDKNFINTGKIILVLGLILSLTGCTIALYSRYPRDKARIQELSDQLTDMEKLKAQETEELKQALAQLQNKLKGEIASKQVSVGMEDRGLVITFVDEVLYDSGKAVVKSSAYDVLTRVANILKDKVANKNIGVEGHTDNVPIKYSGWKSNWELSTARATSVLHYLVDNCGIAPERLQATGYGEYRPVASNLNDEGRQKNRRVEIIILPKVTKADLESLQRKKRAAEAGQEAPVSRLK</sequence>
<dbReference type="EMBL" id="PFGP01000093">
    <property type="protein sequence ID" value="PIW66328.1"/>
    <property type="molecule type" value="Genomic_DNA"/>
</dbReference>
<dbReference type="InterPro" id="IPR050330">
    <property type="entry name" value="Bact_OuterMem_StrucFunc"/>
</dbReference>
<evidence type="ECO:0000256" key="2">
    <source>
        <dbReference type="SAM" id="Coils"/>
    </source>
</evidence>
<evidence type="ECO:0000313" key="6">
    <source>
        <dbReference type="Proteomes" id="UP000231267"/>
    </source>
</evidence>
<dbReference type="PANTHER" id="PTHR30329:SF21">
    <property type="entry name" value="LIPOPROTEIN YIAD-RELATED"/>
    <property type="match status" value="1"/>
</dbReference>
<dbReference type="Pfam" id="PF00691">
    <property type="entry name" value="OmpA"/>
    <property type="match status" value="1"/>
</dbReference>
<reference evidence="5 6" key="1">
    <citation type="submission" date="2017-09" db="EMBL/GenBank/DDBJ databases">
        <title>Depth-based differentiation of microbial function through sediment-hosted aquifers and enrichment of novel symbionts in the deep terrestrial subsurface.</title>
        <authorList>
            <person name="Probst A.J."/>
            <person name="Ladd B."/>
            <person name="Jarett J.K."/>
            <person name="Geller-Mcgrath D.E."/>
            <person name="Sieber C.M."/>
            <person name="Emerson J.B."/>
            <person name="Anantharaman K."/>
            <person name="Thomas B.C."/>
            <person name="Malmstrom R."/>
            <person name="Stieglmeier M."/>
            <person name="Klingl A."/>
            <person name="Woyke T."/>
            <person name="Ryan C.M."/>
            <person name="Banfield J.F."/>
        </authorList>
    </citation>
    <scope>NUCLEOTIDE SEQUENCE [LARGE SCALE GENOMIC DNA]</scope>
    <source>
        <strain evidence="5">CG12_big_fil_rev_8_21_14_0_65_43_15</strain>
    </source>
</reference>
<dbReference type="InterPro" id="IPR036737">
    <property type="entry name" value="OmpA-like_sf"/>
</dbReference>
<evidence type="ECO:0000256" key="1">
    <source>
        <dbReference type="PROSITE-ProRule" id="PRU00473"/>
    </source>
</evidence>
<proteinExistence type="predicted"/>
<keyword evidence="5" id="KW-0966">Cell projection</keyword>
<keyword evidence="2" id="KW-0175">Coiled coil</keyword>
<dbReference type="AlphaFoldDB" id="A0A2J0LEQ2"/>
<dbReference type="Proteomes" id="UP000231267">
    <property type="component" value="Unassembled WGS sequence"/>
</dbReference>
<evidence type="ECO:0000313" key="5">
    <source>
        <dbReference type="EMBL" id="PIW66328.1"/>
    </source>
</evidence>
<name>A0A2J0LEQ2_9BACT</name>
<organism evidence="5 6">
    <name type="scientific">Candidatus Taenaricola geysiri</name>
    <dbReference type="NCBI Taxonomy" id="1974752"/>
    <lineage>
        <taxon>Bacteria</taxon>
        <taxon>Pseudomonadati</taxon>
        <taxon>Candidatus Omnitrophota</taxon>
        <taxon>Candidatus Taenaricola</taxon>
    </lineage>
</organism>
<dbReference type="Gene3D" id="3.30.1330.60">
    <property type="entry name" value="OmpA-like domain"/>
    <property type="match status" value="1"/>
</dbReference>
<dbReference type="GO" id="GO:0016020">
    <property type="term" value="C:membrane"/>
    <property type="evidence" value="ECO:0007669"/>
    <property type="project" value="UniProtKB-UniRule"/>
</dbReference>
<accession>A0A2J0LEQ2</accession>
<evidence type="ECO:0000259" key="4">
    <source>
        <dbReference type="PROSITE" id="PS51123"/>
    </source>
</evidence>
<dbReference type="PROSITE" id="PS51257">
    <property type="entry name" value="PROKAR_LIPOPROTEIN"/>
    <property type="match status" value="1"/>
</dbReference>
<comment type="caution">
    <text evidence="5">The sequence shown here is derived from an EMBL/GenBank/DDBJ whole genome shotgun (WGS) entry which is preliminary data.</text>
</comment>
<keyword evidence="5" id="KW-0969">Cilium</keyword>
<feature type="transmembrane region" description="Helical" evidence="3">
    <location>
        <begin position="12"/>
        <end position="30"/>
    </location>
</feature>
<protein>
    <submittedName>
        <fullName evidence="5">Flagellar motor protein MotB</fullName>
    </submittedName>
</protein>
<keyword evidence="3" id="KW-0812">Transmembrane</keyword>
<keyword evidence="1 3" id="KW-0472">Membrane</keyword>
<gene>
    <name evidence="5" type="ORF">COW11_03910</name>
</gene>
<keyword evidence="5" id="KW-0282">Flagellum</keyword>
<dbReference type="PROSITE" id="PS51123">
    <property type="entry name" value="OMPA_2"/>
    <property type="match status" value="1"/>
</dbReference>
<evidence type="ECO:0000256" key="3">
    <source>
        <dbReference type="SAM" id="Phobius"/>
    </source>
</evidence>
<dbReference type="SUPFAM" id="SSF103088">
    <property type="entry name" value="OmpA-like"/>
    <property type="match status" value="1"/>
</dbReference>
<feature type="coiled-coil region" evidence="2">
    <location>
        <begin position="39"/>
        <end position="77"/>
    </location>
</feature>
<keyword evidence="3" id="KW-1133">Transmembrane helix</keyword>
<dbReference type="PANTHER" id="PTHR30329">
    <property type="entry name" value="STATOR ELEMENT OF FLAGELLAR MOTOR COMPLEX"/>
    <property type="match status" value="1"/>
</dbReference>